<feature type="compositionally biased region" description="Basic and acidic residues" evidence="1">
    <location>
        <begin position="100"/>
        <end position="155"/>
    </location>
</feature>
<feature type="compositionally biased region" description="Basic residues" evidence="1">
    <location>
        <begin position="234"/>
        <end position="244"/>
    </location>
</feature>
<keyword evidence="2" id="KW-1185">Reference proteome</keyword>
<organism evidence="2 3">
    <name type="scientific">Elaeophora elaphi</name>
    <dbReference type="NCBI Taxonomy" id="1147741"/>
    <lineage>
        <taxon>Eukaryota</taxon>
        <taxon>Metazoa</taxon>
        <taxon>Ecdysozoa</taxon>
        <taxon>Nematoda</taxon>
        <taxon>Chromadorea</taxon>
        <taxon>Rhabditida</taxon>
        <taxon>Spirurina</taxon>
        <taxon>Spiruromorpha</taxon>
        <taxon>Filarioidea</taxon>
        <taxon>Onchocercidae</taxon>
        <taxon>Elaeophora</taxon>
    </lineage>
</organism>
<name>A0A0R3RXV5_9BILA</name>
<feature type="compositionally biased region" description="Low complexity" evidence="1">
    <location>
        <begin position="446"/>
        <end position="461"/>
    </location>
</feature>
<sequence>MKNRTSEYNYKGSKNRKKKFQDVKKLEKEHEEISSTDESKKNAVPPGELTNEKRKLELPRTANHPGEFSTKLEAKHKQSLRSISDVFVMKKTATTAKNSAESEQRKQTQKYQHDKRILKKGVQEKSSDFSRRRVENAKGKSDSEVDMTMKSEVRSVKKPAKWSSESNSMDDSTAVNKSKRERENENKRSEKQIAKLAKILQTSDKNKAKQAIVEEEDVNKSGQDLENSSGSGKKDRKKKMKKVSGKKDRDFKVSVKSAKSSEKIEVRNMTQKKKDRSISDKESEGVREPAKTEIKEKNKHKNRERKKFSEDFYEFKKIIDKKKAKKHRNTSKSKIKKSRVKKVKGQRIHQENKDASEDGSEISAKKIKLNREENLKGTEKKKFKISDKHNFMKRVDAILTSESEKSKQIKDRRKMSPRRKCRTKLLEDQESQDTLSDNIKITERFTSTSTTSPALPLTTKTGSTDEEEKEQKRIGMITKEPDEKVDVKPKQYSEKRNEIPEDEGIHRGERKIMHIAWTDQYESKISSKLLRRINLSLTVTLHFSTGEEQNEQNEPHDRSYANGLAEIRTILEIYGTEKEKREAFDKLLDEDLSMNEKEIAENLTKAVSDLPMNSELLQKVIIQVLKKMRYSNLLRKQEYENLRKNLVPQAINESVTIALLAQVLQKQKLKKFTS</sequence>
<proteinExistence type="predicted"/>
<feature type="compositionally biased region" description="Basic residues" evidence="1">
    <location>
        <begin position="297"/>
        <end position="306"/>
    </location>
</feature>
<feature type="compositionally biased region" description="Basic residues" evidence="1">
    <location>
        <begin position="410"/>
        <end position="423"/>
    </location>
</feature>
<protein>
    <submittedName>
        <fullName evidence="3">Transcription termination factor 1</fullName>
    </submittedName>
</protein>
<feature type="compositionally biased region" description="Basic and acidic residues" evidence="1">
    <location>
        <begin position="178"/>
        <end position="193"/>
    </location>
</feature>
<feature type="region of interest" description="Disordered" evidence="1">
    <location>
        <begin position="322"/>
        <end position="362"/>
    </location>
</feature>
<dbReference type="WBParaSite" id="EEL_0000706701-mRNA-1">
    <property type="protein sequence ID" value="EEL_0000706701-mRNA-1"/>
    <property type="gene ID" value="EEL_0000706701"/>
</dbReference>
<feature type="region of interest" description="Disordered" evidence="1">
    <location>
        <begin position="1"/>
        <end position="308"/>
    </location>
</feature>
<dbReference type="Proteomes" id="UP000050640">
    <property type="component" value="Unplaced"/>
</dbReference>
<feature type="compositionally biased region" description="Basic and acidic residues" evidence="1">
    <location>
        <begin position="245"/>
        <end position="266"/>
    </location>
</feature>
<dbReference type="STRING" id="1147741.A0A0R3RXV5"/>
<evidence type="ECO:0000313" key="2">
    <source>
        <dbReference type="Proteomes" id="UP000050640"/>
    </source>
</evidence>
<evidence type="ECO:0000313" key="3">
    <source>
        <dbReference type="WBParaSite" id="EEL_0000706701-mRNA-1"/>
    </source>
</evidence>
<feature type="compositionally biased region" description="Basic and acidic residues" evidence="1">
    <location>
        <begin position="20"/>
        <end position="41"/>
    </location>
</feature>
<reference evidence="3" key="1">
    <citation type="submission" date="2017-02" db="UniProtKB">
        <authorList>
            <consortium name="WormBaseParasite"/>
        </authorList>
    </citation>
    <scope>IDENTIFICATION</scope>
</reference>
<feature type="compositionally biased region" description="Basic residues" evidence="1">
    <location>
        <begin position="322"/>
        <end position="347"/>
    </location>
</feature>
<evidence type="ECO:0000256" key="1">
    <source>
        <dbReference type="SAM" id="MobiDB-lite"/>
    </source>
</evidence>
<feature type="compositionally biased region" description="Basic and acidic residues" evidence="1">
    <location>
        <begin position="276"/>
        <end position="296"/>
    </location>
</feature>
<dbReference type="AlphaFoldDB" id="A0A0R3RXV5"/>
<accession>A0A0R3RXV5</accession>
<feature type="compositionally biased region" description="Polar residues" evidence="1">
    <location>
        <begin position="163"/>
        <end position="175"/>
    </location>
</feature>
<feature type="region of interest" description="Disordered" evidence="1">
    <location>
        <begin position="403"/>
        <end position="472"/>
    </location>
</feature>